<dbReference type="SUPFAM" id="SSF54919">
    <property type="entry name" value="Nucleoside diphosphate kinase, NDK"/>
    <property type="match status" value="1"/>
</dbReference>
<dbReference type="RefSeq" id="XP_004338419.1">
    <property type="nucleotide sequence ID" value="XM_004338371.1"/>
</dbReference>
<dbReference type="EMBL" id="KB007999">
    <property type="protein sequence ID" value="ELR16406.1"/>
    <property type="molecule type" value="Genomic_DNA"/>
</dbReference>
<dbReference type="Gene3D" id="3.30.70.141">
    <property type="entry name" value="Nucleoside diphosphate kinase-like domain"/>
    <property type="match status" value="1"/>
</dbReference>
<accession>L8GWD2</accession>
<proteinExistence type="predicted"/>
<dbReference type="OrthoDB" id="2162449at2759"/>
<name>L8GWD2_ACACF</name>
<evidence type="ECO:0000313" key="2">
    <source>
        <dbReference type="Proteomes" id="UP000011083"/>
    </source>
</evidence>
<keyword evidence="2" id="KW-1185">Reference proteome</keyword>
<organism evidence="1 2">
    <name type="scientific">Acanthamoeba castellanii (strain ATCC 30010 / Neff)</name>
    <dbReference type="NCBI Taxonomy" id="1257118"/>
    <lineage>
        <taxon>Eukaryota</taxon>
        <taxon>Amoebozoa</taxon>
        <taxon>Discosea</taxon>
        <taxon>Longamoebia</taxon>
        <taxon>Centramoebida</taxon>
        <taxon>Acanthamoebidae</taxon>
        <taxon>Acanthamoeba</taxon>
    </lineage>
</organism>
<dbReference type="VEuPathDB" id="AmoebaDB:ACA1_352500"/>
<dbReference type="GeneID" id="14917084"/>
<gene>
    <name evidence="1" type="ORF">ACA1_352500</name>
</gene>
<reference evidence="1 2" key="1">
    <citation type="journal article" date="2013" name="Genome Biol.">
        <title>Genome of Acanthamoeba castellanii highlights extensive lateral gene transfer and early evolution of tyrosine kinase signaling.</title>
        <authorList>
            <person name="Clarke M."/>
            <person name="Lohan A.J."/>
            <person name="Liu B."/>
            <person name="Lagkouvardos I."/>
            <person name="Roy S."/>
            <person name="Zafar N."/>
            <person name="Bertelli C."/>
            <person name="Schilde C."/>
            <person name="Kianianmomeni A."/>
            <person name="Burglin T.R."/>
            <person name="Frech C."/>
            <person name="Turcotte B."/>
            <person name="Kopec K.O."/>
            <person name="Synnott J.M."/>
            <person name="Choo C."/>
            <person name="Paponov I."/>
            <person name="Finkler A."/>
            <person name="Soon Heng Tan C."/>
            <person name="Hutchins A.P."/>
            <person name="Weinmeier T."/>
            <person name="Rattei T."/>
            <person name="Chu J.S."/>
            <person name="Gimenez G."/>
            <person name="Irimia M."/>
            <person name="Rigden D.J."/>
            <person name="Fitzpatrick D.A."/>
            <person name="Lorenzo-Morales J."/>
            <person name="Bateman A."/>
            <person name="Chiu C.H."/>
            <person name="Tang P."/>
            <person name="Hegemann P."/>
            <person name="Fromm H."/>
            <person name="Raoult D."/>
            <person name="Greub G."/>
            <person name="Miranda-Saavedra D."/>
            <person name="Chen N."/>
            <person name="Nash P."/>
            <person name="Ginger M.L."/>
            <person name="Horn M."/>
            <person name="Schaap P."/>
            <person name="Caler L."/>
            <person name="Loftus B."/>
        </authorList>
    </citation>
    <scope>NUCLEOTIDE SEQUENCE [LARGE SCALE GENOMIC DNA]</scope>
    <source>
        <strain evidence="1 2">Neff</strain>
    </source>
</reference>
<evidence type="ECO:0000313" key="1">
    <source>
        <dbReference type="EMBL" id="ELR16406.1"/>
    </source>
</evidence>
<dbReference type="Proteomes" id="UP000011083">
    <property type="component" value="Unassembled WGS sequence"/>
</dbReference>
<sequence>MSLKNDIVSALEKVTAKDATETHAWVKPYEAPAADVHQFLFFLKPEATASYDGVKVEAVVELALKTLADFGVEVGSVRVLSGDYLDKHNLMGQHYGVISAISREGVSVISEQAKKNLDEKFKADIEAGASVLGGHQFLAKEPGFNAFSLSVLNDNLGTTRLAGGTYAMKIKVLGKPVIILNPFHAYQLVPYTTKGHSIILFEARSTKSWEDLRQKLTGTTDPKDAAEGSIRNLFLKHKADLGLGDVDKGTNGVHASAGPLEGMVELQRFFSDHEAGSTLGYDHTAFGKLLISKGLSLEQVQKLASNPDLDQEGKKVSAFDATEEKDAAESADVLANAKFAAAL</sequence>
<dbReference type="AlphaFoldDB" id="L8GWD2"/>
<dbReference type="KEGG" id="acan:ACA1_352500"/>
<protein>
    <submittedName>
        <fullName evidence="1">Uncharacterized protein</fullName>
    </submittedName>
</protein>
<dbReference type="InterPro" id="IPR036850">
    <property type="entry name" value="NDK-like_dom_sf"/>
</dbReference>